<evidence type="ECO:0000256" key="11">
    <source>
        <dbReference type="RuleBase" id="RU366047"/>
    </source>
</evidence>
<evidence type="ECO:0000313" key="14">
    <source>
        <dbReference type="RefSeq" id="XP_032826979.1"/>
    </source>
</evidence>
<feature type="region of interest" description="Disordered" evidence="12">
    <location>
        <begin position="376"/>
        <end position="419"/>
    </location>
</feature>
<dbReference type="GO" id="GO:0005813">
    <property type="term" value="C:centrosome"/>
    <property type="evidence" value="ECO:0007669"/>
    <property type="project" value="TreeGrafter"/>
</dbReference>
<evidence type="ECO:0000256" key="6">
    <source>
        <dbReference type="ARBA" id="ARBA00022741"/>
    </source>
</evidence>
<keyword evidence="8 11" id="KW-0243">Dynein</keyword>
<keyword evidence="10 11" id="KW-0206">Cytoskeleton</keyword>
<evidence type="ECO:0000256" key="8">
    <source>
        <dbReference type="ARBA" id="ARBA00023017"/>
    </source>
</evidence>
<keyword evidence="5 11" id="KW-0493">Microtubule</keyword>
<dbReference type="RefSeq" id="XP_032826979.1">
    <property type="nucleotide sequence ID" value="XM_032971088.1"/>
</dbReference>
<gene>
    <name evidence="14" type="primary">LOC116952064</name>
</gene>
<reference evidence="14" key="1">
    <citation type="submission" date="2025-08" db="UniProtKB">
        <authorList>
            <consortium name="RefSeq"/>
        </authorList>
    </citation>
    <scope>IDENTIFICATION</scope>
    <source>
        <tissue evidence="14">Sperm</tissue>
    </source>
</reference>
<keyword evidence="6 11" id="KW-0547">Nucleotide-binding</keyword>
<feature type="region of interest" description="Disordered" evidence="12">
    <location>
        <begin position="492"/>
        <end position="549"/>
    </location>
</feature>
<evidence type="ECO:0000256" key="12">
    <source>
        <dbReference type="SAM" id="MobiDB-lite"/>
    </source>
</evidence>
<dbReference type="PANTHER" id="PTHR12688:SF0">
    <property type="entry name" value="DYNEIN LIGHT INTERMEDIATE CHAIN"/>
    <property type="match status" value="1"/>
</dbReference>
<dbReference type="InterPro" id="IPR008467">
    <property type="entry name" value="Dynein1_light_intermed_chain"/>
</dbReference>
<feature type="region of interest" description="Disordered" evidence="12">
    <location>
        <begin position="438"/>
        <end position="459"/>
    </location>
</feature>
<feature type="compositionally biased region" description="Polar residues" evidence="12">
    <location>
        <begin position="395"/>
        <end position="407"/>
    </location>
</feature>
<dbReference type="GO" id="GO:0005868">
    <property type="term" value="C:cytoplasmic dynein complex"/>
    <property type="evidence" value="ECO:0007669"/>
    <property type="project" value="UniProtKB-UniRule"/>
</dbReference>
<feature type="region of interest" description="Disordered" evidence="12">
    <location>
        <begin position="185"/>
        <end position="212"/>
    </location>
</feature>
<evidence type="ECO:0000256" key="2">
    <source>
        <dbReference type="ARBA" id="ARBA00006831"/>
    </source>
</evidence>
<evidence type="ECO:0000313" key="13">
    <source>
        <dbReference type="Proteomes" id="UP001318040"/>
    </source>
</evidence>
<dbReference type="AlphaFoldDB" id="A0AAJ7U0I4"/>
<evidence type="ECO:0000256" key="4">
    <source>
        <dbReference type="ARBA" id="ARBA00022490"/>
    </source>
</evidence>
<keyword evidence="7 11" id="KW-0067">ATP-binding</keyword>
<name>A0AAJ7U0I4_PETMA</name>
<keyword evidence="4 11" id="KW-0963">Cytoplasm</keyword>
<dbReference type="InterPro" id="IPR027417">
    <property type="entry name" value="P-loop_NTPase"/>
</dbReference>
<keyword evidence="9 11" id="KW-0505">Motor protein</keyword>
<feature type="compositionally biased region" description="Basic and acidic residues" evidence="12">
    <location>
        <begin position="525"/>
        <end position="534"/>
    </location>
</feature>
<organism evidence="13 14">
    <name type="scientific">Petromyzon marinus</name>
    <name type="common">Sea lamprey</name>
    <dbReference type="NCBI Taxonomy" id="7757"/>
    <lineage>
        <taxon>Eukaryota</taxon>
        <taxon>Metazoa</taxon>
        <taxon>Chordata</taxon>
        <taxon>Craniata</taxon>
        <taxon>Vertebrata</taxon>
        <taxon>Cyclostomata</taxon>
        <taxon>Hyperoartia</taxon>
        <taxon>Petromyzontiformes</taxon>
        <taxon>Petromyzontidae</taxon>
        <taxon>Petromyzon</taxon>
    </lineage>
</organism>
<dbReference type="GO" id="GO:0005524">
    <property type="term" value="F:ATP binding"/>
    <property type="evidence" value="ECO:0007669"/>
    <property type="project" value="UniProtKB-KW"/>
</dbReference>
<dbReference type="PANTHER" id="PTHR12688">
    <property type="entry name" value="DYNEIN LIGHT INTERMEDIATE CHAIN"/>
    <property type="match status" value="1"/>
</dbReference>
<evidence type="ECO:0000256" key="7">
    <source>
        <dbReference type="ARBA" id="ARBA00022840"/>
    </source>
</evidence>
<protein>
    <recommendedName>
        <fullName evidence="11">Dynein light intermediate chain</fullName>
    </recommendedName>
</protein>
<comment type="function">
    <text evidence="11">Acts as one of several non-catalytic accessory components of the cytoplasmic dynein 1 complex that are thought to be involved in linking dynein to cargos and to adapter proteins that regulate dynein function. Cytoplasmic dynein 1 acts as a motor for the intracellular retrograde motility of vesicles and organelles along microtubules. May play a role in binding dynein to membranous organelles or chromosomes.</text>
</comment>
<comment type="subcellular location">
    <subcellularLocation>
        <location evidence="1 11">Cytoplasm</location>
        <location evidence="1 11">Cytoskeleton</location>
    </subcellularLocation>
</comment>
<keyword evidence="13" id="KW-1185">Reference proteome</keyword>
<dbReference type="KEGG" id="pmrn:116952064"/>
<evidence type="ECO:0000256" key="10">
    <source>
        <dbReference type="ARBA" id="ARBA00023212"/>
    </source>
</evidence>
<dbReference type="GO" id="GO:0005874">
    <property type="term" value="C:microtubule"/>
    <property type="evidence" value="ECO:0007669"/>
    <property type="project" value="UniProtKB-KW"/>
</dbReference>
<feature type="region of interest" description="Disordered" evidence="12">
    <location>
        <begin position="1"/>
        <end position="28"/>
    </location>
</feature>
<comment type="similarity">
    <text evidence="2 11">Belongs to the dynein light intermediate chain family.</text>
</comment>
<dbReference type="SUPFAM" id="SSF52540">
    <property type="entry name" value="P-loop containing nucleoside triphosphate hydrolases"/>
    <property type="match status" value="1"/>
</dbReference>
<keyword evidence="3 11" id="KW-0813">Transport</keyword>
<dbReference type="Pfam" id="PF05783">
    <property type="entry name" value="DLIC"/>
    <property type="match status" value="2"/>
</dbReference>
<evidence type="ECO:0000256" key="5">
    <source>
        <dbReference type="ARBA" id="ARBA00022701"/>
    </source>
</evidence>
<dbReference type="GO" id="GO:0007018">
    <property type="term" value="P:microtubule-based movement"/>
    <property type="evidence" value="ECO:0007669"/>
    <property type="project" value="InterPro"/>
</dbReference>
<accession>A0AAJ7U0I4</accession>
<dbReference type="Gene3D" id="3.40.50.300">
    <property type="entry name" value="P-loop containing nucleotide triphosphate hydrolases"/>
    <property type="match status" value="1"/>
</dbReference>
<dbReference type="InterPro" id="IPR022780">
    <property type="entry name" value="Dynein_light_int_chain"/>
</dbReference>
<dbReference type="GO" id="GO:0000226">
    <property type="term" value="P:microtubule cytoskeleton organization"/>
    <property type="evidence" value="ECO:0007669"/>
    <property type="project" value="TreeGrafter"/>
</dbReference>
<evidence type="ECO:0000256" key="3">
    <source>
        <dbReference type="ARBA" id="ARBA00022448"/>
    </source>
</evidence>
<feature type="compositionally biased region" description="Polar residues" evidence="12">
    <location>
        <begin position="538"/>
        <end position="549"/>
    </location>
</feature>
<proteinExistence type="inferred from homology"/>
<evidence type="ECO:0000256" key="9">
    <source>
        <dbReference type="ARBA" id="ARBA00023175"/>
    </source>
</evidence>
<sequence length="549" mass="60223">MAAAAAGGGGRRDEDAEAAFDGHSSNEDEGQNLWLSILSEVSTRSRSKLPAGKSIFVLGEDGSGKTSLIAKLQGAEDARKGRGLEYLYLNIHDEDRDDHARCNVWLLDGDVYHKGLLRFAATRENARDSLVLLVADLARPWLIMETLEKWSQVMREHLDSLAIPHTEQRDMEHNLVRDFQSYAEPGEEGSLASPRRTHATAIGEGDEESEPLPLGENTLTHNLGIPVVVVCTKSDAVNSLEKEYDYREEHFDFMQSHIRRFCLRYGAALIYTSLKEDKNVDLLYRYLLHRLYDFPFRTTAHVVEKDSVFIPAGWDNEKKIAILHEHFQTVRPEDCYEEIIVKPPVRKWVQEKEVTVEDEQVFLMKQQALLSKVPASTAGRPMDVSGGSPRAVSRPGQTNVASVSPLQTPGKKLDPANIKGGATSEGVLANFFNSLLTKKGASPGGPPSPGQAASPGNAKPLVHSAHPLASCLSTSVLSPCLCVSISRDHTAPHPTTHHRHPHAPGGETAPCQQGPKPAMTDVQAELDRLVRKPDSPAAQPTPSAQNEVL</sequence>
<comment type="subunit">
    <text evidence="11">Homodimer. The cytoplasmic dynein 1 complex consists of two catalytic heavy chains (HCs) and a number of non-catalytic subunits presented by intermediate chains (ICs).</text>
</comment>
<dbReference type="Proteomes" id="UP001318040">
    <property type="component" value="Chromosome 45"/>
</dbReference>
<evidence type="ECO:0000256" key="1">
    <source>
        <dbReference type="ARBA" id="ARBA00004245"/>
    </source>
</evidence>
<dbReference type="GO" id="GO:0045504">
    <property type="term" value="F:dynein heavy chain binding"/>
    <property type="evidence" value="ECO:0007669"/>
    <property type="project" value="TreeGrafter"/>
</dbReference>